<gene>
    <name evidence="2" type="ORF">GQN54_00260</name>
</gene>
<comment type="caution">
    <text evidence="2">The sequence shown here is derived from an EMBL/GenBank/DDBJ whole genome shotgun (WGS) entry which is preliminary data.</text>
</comment>
<keyword evidence="1" id="KW-0812">Transmembrane</keyword>
<dbReference type="AlphaFoldDB" id="A0A6N9ND78"/>
<feature type="transmembrane region" description="Helical" evidence="1">
    <location>
        <begin position="91"/>
        <end position="111"/>
    </location>
</feature>
<name>A0A6N9ND78_9FLAO</name>
<keyword evidence="3" id="KW-1185">Reference proteome</keyword>
<evidence type="ECO:0000256" key="1">
    <source>
        <dbReference type="SAM" id="Phobius"/>
    </source>
</evidence>
<feature type="transmembrane region" description="Helical" evidence="1">
    <location>
        <begin position="65"/>
        <end position="85"/>
    </location>
</feature>
<dbReference type="RefSeq" id="WP_160630793.1">
    <property type="nucleotide sequence ID" value="NZ_WWNE01000002.1"/>
</dbReference>
<keyword evidence="1" id="KW-0472">Membrane</keyword>
<evidence type="ECO:0008006" key="4">
    <source>
        <dbReference type="Google" id="ProtNLM"/>
    </source>
</evidence>
<organism evidence="2 3">
    <name type="scientific">Acidiluteibacter ferrifornacis</name>
    <dbReference type="NCBI Taxonomy" id="2692424"/>
    <lineage>
        <taxon>Bacteria</taxon>
        <taxon>Pseudomonadati</taxon>
        <taxon>Bacteroidota</taxon>
        <taxon>Flavobacteriia</taxon>
        <taxon>Flavobacteriales</taxon>
        <taxon>Cryomorphaceae</taxon>
        <taxon>Acidiluteibacter</taxon>
    </lineage>
</organism>
<reference evidence="2 3" key="1">
    <citation type="submission" date="2019-12" db="EMBL/GenBank/DDBJ databases">
        <authorList>
            <person name="Zhao J."/>
        </authorList>
    </citation>
    <scope>NUCLEOTIDE SEQUENCE [LARGE SCALE GENOMIC DNA]</scope>
    <source>
        <strain evidence="2 3">S-15</strain>
    </source>
</reference>
<proteinExistence type="predicted"/>
<evidence type="ECO:0000313" key="3">
    <source>
        <dbReference type="Proteomes" id="UP000470771"/>
    </source>
</evidence>
<dbReference type="EMBL" id="WWNE01000002">
    <property type="protein sequence ID" value="NBG64526.1"/>
    <property type="molecule type" value="Genomic_DNA"/>
</dbReference>
<protein>
    <recommendedName>
        <fullName evidence="4">VanZ-like domain-containing protein</fullName>
    </recommendedName>
</protein>
<feature type="transmembrane region" description="Helical" evidence="1">
    <location>
        <begin position="37"/>
        <end position="53"/>
    </location>
</feature>
<evidence type="ECO:0000313" key="2">
    <source>
        <dbReference type="EMBL" id="NBG64526.1"/>
    </source>
</evidence>
<accession>A0A6N9ND78</accession>
<sequence length="121" mass="13979">MIKRLLHFSFWIPAALFVVHQILQKGVAINLSFIDDYLDPFCLGALVPPLLLIEREWLFKQTHFAKIEFVILLLVLMLASEWLLPFLSSEFVADPFDALAIFIGGCWFWWFRGKVGIIPKG</sequence>
<dbReference type="Proteomes" id="UP000470771">
    <property type="component" value="Unassembled WGS sequence"/>
</dbReference>
<keyword evidence="1" id="KW-1133">Transmembrane helix</keyword>